<dbReference type="Pfam" id="PF05569">
    <property type="entry name" value="Peptidase_M56"/>
    <property type="match status" value="1"/>
</dbReference>
<dbReference type="Pfam" id="PF16107">
    <property type="entry name" value="DUF4825"/>
    <property type="match status" value="1"/>
</dbReference>
<feature type="transmembrane region" description="Helical" evidence="1">
    <location>
        <begin position="206"/>
        <end position="229"/>
    </location>
</feature>
<evidence type="ECO:0000256" key="1">
    <source>
        <dbReference type="SAM" id="Phobius"/>
    </source>
</evidence>
<dbReference type="RefSeq" id="WP_072854038.1">
    <property type="nucleotide sequence ID" value="NZ_FQVI01000024.1"/>
</dbReference>
<feature type="transmembrane region" description="Helical" evidence="1">
    <location>
        <begin position="36"/>
        <end position="59"/>
    </location>
</feature>
<dbReference type="STRING" id="1122155.SAMN02745158_03491"/>
<keyword evidence="1" id="KW-0472">Membrane</keyword>
<feature type="transmembrane region" description="Helical" evidence="1">
    <location>
        <begin position="295"/>
        <end position="313"/>
    </location>
</feature>
<proteinExistence type="predicted"/>
<dbReference type="InterPro" id="IPR052173">
    <property type="entry name" value="Beta-lactam_resp_regulator"/>
</dbReference>
<feature type="transmembrane region" description="Helical" evidence="1">
    <location>
        <begin position="6"/>
        <end position="29"/>
    </location>
</feature>
<evidence type="ECO:0000313" key="5">
    <source>
        <dbReference type="Proteomes" id="UP000184245"/>
    </source>
</evidence>
<dbReference type="PANTHER" id="PTHR34978:SF3">
    <property type="entry name" value="SLR0241 PROTEIN"/>
    <property type="match status" value="1"/>
</dbReference>
<dbReference type="OrthoDB" id="9804799at2"/>
<sequence length="671" mass="74550">MAERLFFRILDLGAMGGCVILAVLVIRCFLRKAPKVYSYCLWSAAAFRLVCPVSLSSWLSLFNLSVFGPGESLNDSGLITRVPENAAARGTAEVVRGADNLTGTGSTAGDVFRVRGNLSLGQIGSAIWIAGIVLLLLYGGISYFRIQKKVSKAVLMRENIYECDEIASPFVMGLMSPNIYVPFRLPKDQMEVILLHEQYHIRRRDYLIKLFAFALLAVYWFHPLVWAAYYCMERDMEMSCDEWVIRQLGEDAKADYSMALLCFATGRRFSVPQPLSFGESQTKGRIKNILRFRRLGAWATAGLVCLCAVLLVICGTNGIGKKNYIQFRNLQPSVLEIMPGESSTFSYRLQKKIKSFALYTEVYHKGSLYQREVKVCGGVGAGGIPFRGTGTTGFWAEGSPEGGYSTAHLKLQFSSEDAGYELVSELPGNTCRGISLSVLEASKEADKAFRKVSFEPDQDLVLTAVNASEGMLHGYSCKDYMENPWAAGENDLAILYRIVFSEKDQEELMTSLAISRQANALFEARHPYLGDASANGKLLAVLSGNGYMPGAAYTMELETSERPYALRVVFKEPLSDDHELERTMMRASALLLALTDNLDEVQWQYPLKEAGEETLMTKYWEESSLPFLQEGSSIKEYGSSAKRVQELLDLFQEEDISVIGGAEGPVSIYLE</sequence>
<dbReference type="InterPro" id="IPR032250">
    <property type="entry name" value="DUF4825"/>
</dbReference>
<organism evidence="4 5">
    <name type="scientific">Lactonifactor longoviformis DSM 17459</name>
    <dbReference type="NCBI Taxonomy" id="1122155"/>
    <lineage>
        <taxon>Bacteria</taxon>
        <taxon>Bacillati</taxon>
        <taxon>Bacillota</taxon>
        <taxon>Clostridia</taxon>
        <taxon>Eubacteriales</taxon>
        <taxon>Clostridiaceae</taxon>
        <taxon>Lactonifactor</taxon>
    </lineage>
</organism>
<keyword evidence="1" id="KW-1133">Transmembrane helix</keyword>
<protein>
    <submittedName>
        <fullName evidence="4">Signal transducer regulating beta-lactamase production, contains metallopeptidase domain</fullName>
    </submittedName>
</protein>
<feature type="domain" description="Peptidase M56" evidence="2">
    <location>
        <begin position="17"/>
        <end position="289"/>
    </location>
</feature>
<gene>
    <name evidence="4" type="ORF">SAMN02745158_03491</name>
</gene>
<evidence type="ECO:0000259" key="2">
    <source>
        <dbReference type="Pfam" id="PF05569"/>
    </source>
</evidence>
<reference evidence="4 5" key="1">
    <citation type="submission" date="2016-11" db="EMBL/GenBank/DDBJ databases">
        <authorList>
            <person name="Jaros S."/>
            <person name="Januszkiewicz K."/>
            <person name="Wedrychowicz H."/>
        </authorList>
    </citation>
    <scope>NUCLEOTIDE SEQUENCE [LARGE SCALE GENOMIC DNA]</scope>
    <source>
        <strain evidence="4 5">DSM 17459</strain>
    </source>
</reference>
<dbReference type="CDD" id="cd07341">
    <property type="entry name" value="M56_BlaR1_MecR1_like"/>
    <property type="match status" value="1"/>
</dbReference>
<feature type="domain" description="DUF4825" evidence="3">
    <location>
        <begin position="521"/>
        <end position="606"/>
    </location>
</feature>
<evidence type="ECO:0000259" key="3">
    <source>
        <dbReference type="Pfam" id="PF16107"/>
    </source>
</evidence>
<accession>A0A1M5B5A3</accession>
<dbReference type="InterPro" id="IPR008756">
    <property type="entry name" value="Peptidase_M56"/>
</dbReference>
<feature type="transmembrane region" description="Helical" evidence="1">
    <location>
        <begin position="126"/>
        <end position="146"/>
    </location>
</feature>
<keyword evidence="5" id="KW-1185">Reference proteome</keyword>
<dbReference type="AlphaFoldDB" id="A0A1M5B5A3"/>
<name>A0A1M5B5A3_9CLOT</name>
<dbReference type="EMBL" id="FQVI01000024">
    <property type="protein sequence ID" value="SHF37741.1"/>
    <property type="molecule type" value="Genomic_DNA"/>
</dbReference>
<dbReference type="PANTHER" id="PTHR34978">
    <property type="entry name" value="POSSIBLE SENSOR-TRANSDUCER PROTEIN BLAR"/>
    <property type="match status" value="1"/>
</dbReference>
<evidence type="ECO:0000313" key="4">
    <source>
        <dbReference type="EMBL" id="SHF37741.1"/>
    </source>
</evidence>
<keyword evidence="1" id="KW-0812">Transmembrane</keyword>
<dbReference type="Proteomes" id="UP000184245">
    <property type="component" value="Unassembled WGS sequence"/>
</dbReference>